<comment type="catalytic activity">
    <reaction evidence="1">
        <text>Hydrolysis of terminal, non-reducing beta-D-mannose residues in beta-D-mannosides.</text>
        <dbReference type="EC" id="3.2.1.25"/>
    </reaction>
</comment>
<evidence type="ECO:0000256" key="4">
    <source>
        <dbReference type="ARBA" id="ARBA00023295"/>
    </source>
</evidence>
<dbReference type="GO" id="GO:0004567">
    <property type="term" value="F:beta-mannosidase activity"/>
    <property type="evidence" value="ECO:0007669"/>
    <property type="project" value="UniProtKB-EC"/>
</dbReference>
<evidence type="ECO:0000256" key="2">
    <source>
        <dbReference type="ARBA" id="ARBA00012754"/>
    </source>
</evidence>
<keyword evidence="7" id="KW-1185">Reference proteome</keyword>
<dbReference type="Pfam" id="PF22666">
    <property type="entry name" value="Glyco_hydro_2_N2"/>
    <property type="match status" value="1"/>
</dbReference>
<reference evidence="6 7" key="2">
    <citation type="submission" date="2017-02" db="EMBL/GenBank/DDBJ databases">
        <title>A genome survey and senescence transcriptome analysis in Lentinula edodes.</title>
        <authorList>
            <person name="Sakamoto Y."/>
            <person name="Nakade K."/>
            <person name="Sato S."/>
            <person name="Yoshida Y."/>
            <person name="Miyazaki K."/>
            <person name="Natsume S."/>
            <person name="Konno N."/>
        </authorList>
    </citation>
    <scope>NUCLEOTIDE SEQUENCE [LARGE SCALE GENOMIC DNA]</scope>
    <source>
        <strain evidence="6 7">NBRC 111202</strain>
    </source>
</reference>
<protein>
    <recommendedName>
        <fullName evidence="2">beta-mannosidase</fullName>
        <ecNumber evidence="2">3.2.1.25</ecNumber>
    </recommendedName>
</protein>
<dbReference type="SUPFAM" id="SSF51445">
    <property type="entry name" value="(Trans)glycosidases"/>
    <property type="match status" value="1"/>
</dbReference>
<dbReference type="PANTHER" id="PTHR43730:SF1">
    <property type="entry name" value="BETA-MANNOSIDASE"/>
    <property type="match status" value="1"/>
</dbReference>
<dbReference type="InterPro" id="IPR054593">
    <property type="entry name" value="Beta-mannosidase-like_N2"/>
</dbReference>
<dbReference type="Gene3D" id="3.40.50.1820">
    <property type="entry name" value="alpha/beta hydrolase"/>
    <property type="match status" value="1"/>
</dbReference>
<keyword evidence="3 6" id="KW-0378">Hydrolase</keyword>
<evidence type="ECO:0000259" key="5">
    <source>
        <dbReference type="Pfam" id="PF22666"/>
    </source>
</evidence>
<dbReference type="EC" id="3.2.1.25" evidence="2"/>
<name>A0A1Q3DVP9_LENED</name>
<dbReference type="InterPro" id="IPR008979">
    <property type="entry name" value="Galactose-bd-like_sf"/>
</dbReference>
<evidence type="ECO:0000313" key="7">
    <source>
        <dbReference type="Proteomes" id="UP000188533"/>
    </source>
</evidence>
<dbReference type="PANTHER" id="PTHR43730">
    <property type="entry name" value="BETA-MANNOSIDASE"/>
    <property type="match status" value="1"/>
</dbReference>
<dbReference type="Gene3D" id="3.20.20.80">
    <property type="entry name" value="Glycosidases"/>
    <property type="match status" value="1"/>
</dbReference>
<gene>
    <name evidence="6" type="ORF">LENED_000419</name>
</gene>
<dbReference type="Proteomes" id="UP000188533">
    <property type="component" value="Unassembled WGS sequence"/>
</dbReference>
<dbReference type="Gene3D" id="2.60.120.260">
    <property type="entry name" value="Galactose-binding domain-like"/>
    <property type="match status" value="1"/>
</dbReference>
<evidence type="ECO:0000256" key="1">
    <source>
        <dbReference type="ARBA" id="ARBA00000829"/>
    </source>
</evidence>
<proteinExistence type="predicted"/>
<evidence type="ECO:0000256" key="3">
    <source>
        <dbReference type="ARBA" id="ARBA00022801"/>
    </source>
</evidence>
<dbReference type="EMBL" id="BDGU01000007">
    <property type="protein sequence ID" value="GAV98995.1"/>
    <property type="molecule type" value="Genomic_DNA"/>
</dbReference>
<accession>A0A1Q3DVP9</accession>
<dbReference type="GO" id="GO:0006516">
    <property type="term" value="P:glycoprotein catabolic process"/>
    <property type="evidence" value="ECO:0007669"/>
    <property type="project" value="TreeGrafter"/>
</dbReference>
<dbReference type="InterPro" id="IPR017853">
    <property type="entry name" value="GH"/>
</dbReference>
<feature type="domain" description="Beta-mannosidase-like galactose-binding" evidence="5">
    <location>
        <begin position="47"/>
        <end position="167"/>
    </location>
</feature>
<dbReference type="SUPFAM" id="SSF49785">
    <property type="entry name" value="Galactose-binding domain-like"/>
    <property type="match status" value="1"/>
</dbReference>
<dbReference type="InterPro" id="IPR029058">
    <property type="entry name" value="AB_hydrolase_fold"/>
</dbReference>
<dbReference type="InterPro" id="IPR050887">
    <property type="entry name" value="Beta-mannosidase_GH2"/>
</dbReference>
<sequence>MYPIRVRKEVLDSWFWKQRDPSILHVLDELEGPEVTGHLKLTAGWRIAQKCPSEIHVELMASGIIPDPYLGFNEHAVQWVGNTEWLYKCTFTFEPISDKSHTVMLQFQGLDTVCDVYLNGDKILSVDNMFRTYLAEFNSSTLKHSNALFLHFKSASQYAKTQESLMGRVRAGSTNLGDPSRDGVVFDTKTLRIGFRSVKLIQEDLEEPDQYGTVGTTFLFEVNGVRMFMGGSNWIPADNFLTTITPDRYRAWLTLLRDGNQNMVRLWGGGIYEPDVFYDTCDELGLLVWQDFQFACGVYPAHDSFVDSVREEAEQNVKRLRHHPAMALFCGNNEDYQMILQWGDVKDFPAIKIYEDVLPSVVESLTHPIIPYHRGSPYGGKGWDTSDPTVGDVHQWNVWGGKELPYQDYDKLGGRFVSEFGMPSMPCMKTISYWMKDAAPKEWHAQSKLMAQHCRAGSFERRFAIAMNDNFKITEDLETAVFNTQLMQSEAVGFAYQSWRRKWGAKGKQYTGGVLVWQSNDCWPVTSWAIADYFLRPKAVYFTIMRQLATFAVGITRTVIKNKPNDRPRQYYEFGAFQSRKAIIDIWAMLFLKDPNGLHPVGATRCLVPLEKPIIAGDAKILGQEDVGLRLEEVSFTIFYPTHVPPGDKRYKKGLRWLTGPLQTEIAGLGHFAGVSRWMIWLILAPFLYAYGQFIKIPVYEDAPLLYPSEEGAKWPLVIFSHGLGGSPTTYSQLCVRLAASGKIVVAMEHRDGTMPSCFAPYNGRNRRLLYIRESEVSWAEKPRDVLQLRLDQLSIRQHEIYTTYAAFAKLVCSSNKDNNFGAFVHFVGDLSREPDFQETWSNAPIDVEDVCLAGHSFGGCTVFSILSSMSPIAPGGNTYSRIPVRDALILDPWLEPLPSPGPTPYSGVGQGVIHDNATVAGDQFNGDAEDGSGHIGSRLLVINSEAFTLWTSHFERLKETVKGWGPDAKLVTLLQSAHTSFSDYHVFPLIGNKAGAHLMDAISKLSLAFLNNPSNNWLSESELKSTADILYRMPEKIVIVLCLDWPGSM</sequence>
<dbReference type="FunFam" id="3.20.20.80:FF:000050">
    <property type="entry name" value="Beta-mannosidase B"/>
    <property type="match status" value="1"/>
</dbReference>
<comment type="caution">
    <text evidence="6">The sequence shown here is derived from an EMBL/GenBank/DDBJ whole genome shotgun (WGS) entry which is preliminary data.</text>
</comment>
<reference evidence="6 7" key="1">
    <citation type="submission" date="2016-08" db="EMBL/GenBank/DDBJ databases">
        <authorList>
            <consortium name="Lentinula edodes genome sequencing consortium"/>
            <person name="Sakamoto Y."/>
            <person name="Nakade K."/>
            <person name="Sato S."/>
            <person name="Yoshida Y."/>
            <person name="Miyazaki K."/>
            <person name="Natsume S."/>
            <person name="Konno N."/>
        </authorList>
    </citation>
    <scope>NUCLEOTIDE SEQUENCE [LARGE SCALE GENOMIC DNA]</scope>
    <source>
        <strain evidence="6 7">NBRC 111202</strain>
    </source>
</reference>
<evidence type="ECO:0000313" key="6">
    <source>
        <dbReference type="EMBL" id="GAV98995.1"/>
    </source>
</evidence>
<dbReference type="STRING" id="5353.A0A1Q3DVP9"/>
<dbReference type="AlphaFoldDB" id="A0A1Q3DVP9"/>
<keyword evidence="4" id="KW-0326">Glycosidase</keyword>
<dbReference type="SUPFAM" id="SSF53474">
    <property type="entry name" value="alpha/beta-Hydrolases"/>
    <property type="match status" value="1"/>
</dbReference>
<organism evidence="6 7">
    <name type="scientific">Lentinula edodes</name>
    <name type="common">Shiitake mushroom</name>
    <name type="synonym">Lentinus edodes</name>
    <dbReference type="NCBI Taxonomy" id="5353"/>
    <lineage>
        <taxon>Eukaryota</taxon>
        <taxon>Fungi</taxon>
        <taxon>Dikarya</taxon>
        <taxon>Basidiomycota</taxon>
        <taxon>Agaricomycotina</taxon>
        <taxon>Agaricomycetes</taxon>
        <taxon>Agaricomycetidae</taxon>
        <taxon>Agaricales</taxon>
        <taxon>Marasmiineae</taxon>
        <taxon>Omphalotaceae</taxon>
        <taxon>Lentinula</taxon>
    </lineage>
</organism>
<dbReference type="Pfam" id="PF03403">
    <property type="entry name" value="PAF-AH_p_II"/>
    <property type="match status" value="1"/>
</dbReference>